<evidence type="ECO:0000256" key="1">
    <source>
        <dbReference type="SAM" id="SignalP"/>
    </source>
</evidence>
<protein>
    <recommendedName>
        <fullName evidence="2">Amidohydrolase 3 domain-containing protein</fullName>
    </recommendedName>
</protein>
<dbReference type="OrthoDB" id="9811399at2"/>
<gene>
    <name evidence="3" type="ORF">FBY58_1232</name>
</gene>
<keyword evidence="1" id="KW-0732">Signal</keyword>
<evidence type="ECO:0000313" key="3">
    <source>
        <dbReference type="EMBL" id="TQL17634.1"/>
    </source>
</evidence>
<dbReference type="Pfam" id="PF07969">
    <property type="entry name" value="Amidohydro_3"/>
    <property type="match status" value="1"/>
</dbReference>
<feature type="signal peptide" evidence="1">
    <location>
        <begin position="1"/>
        <end position="23"/>
    </location>
</feature>
<dbReference type="SUPFAM" id="SSF51338">
    <property type="entry name" value="Composite domain of metallo-dependent hydrolases"/>
    <property type="match status" value="1"/>
</dbReference>
<sequence>MKIVKTLAFIAGLTAFTALPAYADGLIDQVNGITFDNKGHPYRFNALLIGRDGKVTKLLNKNDKRPASPDFYLNGQNKTLIPGFVDAHSHIMASGEDALQLDLSDTHSLAEAQEKLKQFASDHPTARWILGSGWNEQRWHSATMPQASDIDKIVNDRPVWLLRSDGYIGLANSLALEKAQIKPAQNPDKTASIGIITGEAIDRLKQAIPPLQPIERDAAFLTIQKILLSRGITSATDMGTSVDDWNVMRRMGDLGRLRLRIKSYAQGIEPLLSIAGKYPTSLLYDGHLSMSGVTFTIDGNIVSRHAWLKQAYSDNSSQQGSDTLNDTKLRNLMSRAAMDGFQVAVQASGDAASNQLLNAIDELSQSYKGDRRWRIENASLIDNGDLKRLSQYDLVVSMQPASYFTDKAVIEQRIGANRLPEIEAWDDLLDHSVQVTFGGISASPFETIADILDRQDSLDKKDKKLNRENVFSYYMIQPAYAAFAEKQIGRLMPGYYADFLFLDRDPLTVDNNALRQTKILESWVGGRQAWSHN</sequence>
<proteinExistence type="predicted"/>
<accession>A0A542W218</accession>
<dbReference type="GO" id="GO:0016810">
    <property type="term" value="F:hydrolase activity, acting on carbon-nitrogen (but not peptide) bonds"/>
    <property type="evidence" value="ECO:0007669"/>
    <property type="project" value="InterPro"/>
</dbReference>
<dbReference type="PANTHER" id="PTHR22642:SF2">
    <property type="entry name" value="PROTEIN LONG AFTER FAR-RED 3"/>
    <property type="match status" value="1"/>
</dbReference>
<evidence type="ECO:0000313" key="4">
    <source>
        <dbReference type="Proteomes" id="UP000316887"/>
    </source>
</evidence>
<feature type="domain" description="Amidohydrolase 3" evidence="2">
    <location>
        <begin position="76"/>
        <end position="528"/>
    </location>
</feature>
<dbReference type="InterPro" id="IPR013108">
    <property type="entry name" value="Amidohydro_3"/>
</dbReference>
<feature type="chain" id="PRO_5021697915" description="Amidohydrolase 3 domain-containing protein" evidence="1">
    <location>
        <begin position="24"/>
        <end position="533"/>
    </location>
</feature>
<evidence type="ECO:0000259" key="2">
    <source>
        <dbReference type="Pfam" id="PF07969"/>
    </source>
</evidence>
<organism evidence="3 4">
    <name type="scientific">Zymomonas mobilis</name>
    <dbReference type="NCBI Taxonomy" id="542"/>
    <lineage>
        <taxon>Bacteria</taxon>
        <taxon>Pseudomonadati</taxon>
        <taxon>Pseudomonadota</taxon>
        <taxon>Alphaproteobacteria</taxon>
        <taxon>Sphingomonadales</taxon>
        <taxon>Zymomonadaceae</taxon>
        <taxon>Zymomonas</taxon>
    </lineage>
</organism>
<reference evidence="3 4" key="1">
    <citation type="submission" date="2019-06" db="EMBL/GenBank/DDBJ databases">
        <title>Genome sequencing of Zymomonas mobilis strains for genetic engineering and biofuel applications.</title>
        <authorList>
            <person name="Teravest M."/>
        </authorList>
    </citation>
    <scope>NUCLEOTIDE SEQUENCE [LARGE SCALE GENOMIC DNA]</scope>
    <source>
        <strain evidence="3 4">AN0101</strain>
    </source>
</reference>
<name>A0A542W218_ZYMMB</name>
<dbReference type="PANTHER" id="PTHR22642">
    <property type="entry name" value="IMIDAZOLONEPROPIONASE"/>
    <property type="match status" value="1"/>
</dbReference>
<dbReference type="SUPFAM" id="SSF51556">
    <property type="entry name" value="Metallo-dependent hydrolases"/>
    <property type="match status" value="1"/>
</dbReference>
<dbReference type="InterPro" id="IPR032466">
    <property type="entry name" value="Metal_Hydrolase"/>
</dbReference>
<dbReference type="Proteomes" id="UP000316887">
    <property type="component" value="Unassembled WGS sequence"/>
</dbReference>
<comment type="caution">
    <text evidence="3">The sequence shown here is derived from an EMBL/GenBank/DDBJ whole genome shotgun (WGS) entry which is preliminary data.</text>
</comment>
<dbReference type="Gene3D" id="3.10.310.70">
    <property type="match status" value="1"/>
</dbReference>
<dbReference type="RefSeq" id="WP_141919955.1">
    <property type="nucleotide sequence ID" value="NZ_VFOF01000001.1"/>
</dbReference>
<dbReference type="Gene3D" id="3.20.20.140">
    <property type="entry name" value="Metal-dependent hydrolases"/>
    <property type="match status" value="1"/>
</dbReference>
<dbReference type="EMBL" id="VFOF01000001">
    <property type="protein sequence ID" value="TQL17634.1"/>
    <property type="molecule type" value="Genomic_DNA"/>
</dbReference>
<dbReference type="Gene3D" id="2.30.40.10">
    <property type="entry name" value="Urease, subunit C, domain 1"/>
    <property type="match status" value="1"/>
</dbReference>
<dbReference type="AlphaFoldDB" id="A0A542W218"/>
<dbReference type="InterPro" id="IPR011059">
    <property type="entry name" value="Metal-dep_hydrolase_composite"/>
</dbReference>